<dbReference type="InterPro" id="IPR021309">
    <property type="entry name" value="YgaP-like_TM"/>
</dbReference>
<comment type="caution">
    <text evidence="3">The sequence shown here is derived from an EMBL/GenBank/DDBJ whole genome shotgun (WGS) entry which is preliminary data.</text>
</comment>
<keyword evidence="4" id="KW-1185">Reference proteome</keyword>
<reference evidence="3 4" key="1">
    <citation type="submission" date="2020-10" db="EMBL/GenBank/DDBJ databases">
        <title>The genome sequence of Flavobacterium aquaticum 1Y8A.</title>
        <authorList>
            <person name="Liu Y."/>
        </authorList>
    </citation>
    <scope>NUCLEOTIDE SEQUENCE [LARGE SCALE GENOMIC DNA]</scope>
    <source>
        <strain evidence="3 4">1Y8A</strain>
    </source>
</reference>
<evidence type="ECO:0000313" key="4">
    <source>
        <dbReference type="Proteomes" id="UP000656274"/>
    </source>
</evidence>
<dbReference type="EMBL" id="JADFTZ010000004">
    <property type="protein sequence ID" value="MBE9577020.1"/>
    <property type="molecule type" value="Genomic_DNA"/>
</dbReference>
<organism evidence="3 4">
    <name type="scientific">Flavobacterium proteolyticum</name>
    <dbReference type="NCBI Taxonomy" id="2911683"/>
    <lineage>
        <taxon>Bacteria</taxon>
        <taxon>Pseudomonadati</taxon>
        <taxon>Bacteroidota</taxon>
        <taxon>Flavobacteriia</taxon>
        <taxon>Flavobacteriales</taxon>
        <taxon>Flavobacteriaceae</taxon>
        <taxon>Flavobacterium</taxon>
    </lineage>
</organism>
<sequence>MKKNVGTGDRFLRVMIGVIALILGLSGMLEGTMKWVALGVGAVMVVTASVQFCPLYTLLGINTCKVKPKK</sequence>
<dbReference type="Proteomes" id="UP000656274">
    <property type="component" value="Unassembled WGS sequence"/>
</dbReference>
<feature type="transmembrane region" description="Helical" evidence="1">
    <location>
        <begin position="12"/>
        <end position="29"/>
    </location>
</feature>
<protein>
    <submittedName>
        <fullName evidence="3">DUF2892 domain-containing protein</fullName>
    </submittedName>
</protein>
<dbReference type="RefSeq" id="WP_194096339.1">
    <property type="nucleotide sequence ID" value="NZ_JADFTZ010000004.1"/>
</dbReference>
<keyword evidence="1" id="KW-0472">Membrane</keyword>
<feature type="transmembrane region" description="Helical" evidence="1">
    <location>
        <begin position="35"/>
        <end position="61"/>
    </location>
</feature>
<keyword evidence="1" id="KW-0812">Transmembrane</keyword>
<feature type="domain" description="Inner membrane protein YgaP-like transmembrane" evidence="2">
    <location>
        <begin position="1"/>
        <end position="67"/>
    </location>
</feature>
<gene>
    <name evidence="3" type="ORF">IM755_09900</name>
</gene>
<accession>A0ABR9WTN5</accession>
<proteinExistence type="predicted"/>
<name>A0ABR9WTN5_9FLAO</name>
<keyword evidence="1" id="KW-1133">Transmembrane helix</keyword>
<evidence type="ECO:0000313" key="3">
    <source>
        <dbReference type="EMBL" id="MBE9577020.1"/>
    </source>
</evidence>
<dbReference type="Pfam" id="PF11127">
    <property type="entry name" value="YgaP-like_TM"/>
    <property type="match status" value="1"/>
</dbReference>
<evidence type="ECO:0000256" key="1">
    <source>
        <dbReference type="SAM" id="Phobius"/>
    </source>
</evidence>
<evidence type="ECO:0000259" key="2">
    <source>
        <dbReference type="Pfam" id="PF11127"/>
    </source>
</evidence>